<organism evidence="2 3">
    <name type="scientific">Microvirga aerilata</name>
    <dbReference type="NCBI Taxonomy" id="670292"/>
    <lineage>
        <taxon>Bacteria</taxon>
        <taxon>Pseudomonadati</taxon>
        <taxon>Pseudomonadota</taxon>
        <taxon>Alphaproteobacteria</taxon>
        <taxon>Hyphomicrobiales</taxon>
        <taxon>Methylobacteriaceae</taxon>
        <taxon>Microvirga</taxon>
    </lineage>
</organism>
<proteinExistence type="predicted"/>
<dbReference type="RefSeq" id="WP_202066012.1">
    <property type="nucleotide sequence ID" value="NZ_JAEQMY010000165.1"/>
</dbReference>
<feature type="region of interest" description="Disordered" evidence="1">
    <location>
        <begin position="1"/>
        <end position="25"/>
    </location>
</feature>
<gene>
    <name evidence="2" type="ORF">JKG68_30485</name>
</gene>
<evidence type="ECO:0000313" key="2">
    <source>
        <dbReference type="EMBL" id="MBL0408213.1"/>
    </source>
</evidence>
<evidence type="ECO:0000313" key="3">
    <source>
        <dbReference type="Proteomes" id="UP000605848"/>
    </source>
</evidence>
<dbReference type="Proteomes" id="UP000605848">
    <property type="component" value="Unassembled WGS sequence"/>
</dbReference>
<protein>
    <submittedName>
        <fullName evidence="2">Uncharacterized protein</fullName>
    </submittedName>
</protein>
<name>A0A936ZB86_9HYPH</name>
<accession>A0A936ZB86</accession>
<dbReference type="EMBL" id="JAEQMY010000165">
    <property type="protein sequence ID" value="MBL0408213.1"/>
    <property type="molecule type" value="Genomic_DNA"/>
</dbReference>
<evidence type="ECO:0000256" key="1">
    <source>
        <dbReference type="SAM" id="MobiDB-lite"/>
    </source>
</evidence>
<sequence length="87" mass="9585">MTRAQRGWRPQRQTVSHEVSDTKPAATVASLGVQVDPERDRAVANLLTGCERLREVGDRLLTRVADLLRAEASGKCLGQVPHPRTLD</sequence>
<reference evidence="2" key="1">
    <citation type="submission" date="2021-01" db="EMBL/GenBank/DDBJ databases">
        <title>Microvirga sp.</title>
        <authorList>
            <person name="Kim M.K."/>
        </authorList>
    </citation>
    <scope>NUCLEOTIDE SEQUENCE</scope>
    <source>
        <strain evidence="2">5420S-16</strain>
    </source>
</reference>
<comment type="caution">
    <text evidence="2">The sequence shown here is derived from an EMBL/GenBank/DDBJ whole genome shotgun (WGS) entry which is preliminary data.</text>
</comment>
<keyword evidence="3" id="KW-1185">Reference proteome</keyword>
<dbReference type="AlphaFoldDB" id="A0A936ZB86"/>